<protein>
    <submittedName>
        <fullName evidence="1">Uncharacterized protein</fullName>
    </submittedName>
</protein>
<sequence>MNTEETRLKAASLTRRRARVLLVPAVGFVLYLGMSSLPQPTGHATVWDLVEIWCAFLLPLAAFAVLRATGSHTPAGEPAITTRHLVGYWATAVVLCVLPATAFSVAALTSGRTLGLSESAWVGIALASWFAPSLLIAPMVPKLRRYRSVAYILESYLRWAITVVLSVVAWLIVSHGILPPSTPDPAAVTADHEYGWFLTRGGFVYVIAGLLALVPIHHLVLHTLRKDRDVVVDGGVVTMTVSAVVAVLCLVLVSTTADEIARELGGDSNTAVNVTALTVVAVAALYVQEQAPHIRTGSDRPAAEQSGTRQS</sequence>
<accession>A0A1G8GYJ8</accession>
<keyword evidence="2" id="KW-1185">Reference proteome</keyword>
<dbReference type="RefSeq" id="WP_072737061.1">
    <property type="nucleotide sequence ID" value="NZ_CP048813.1"/>
</dbReference>
<name>A0A1G8GYJ8_9NOCA</name>
<organism evidence="1 2">
    <name type="scientific">Rhodococcus triatomae</name>
    <dbReference type="NCBI Taxonomy" id="300028"/>
    <lineage>
        <taxon>Bacteria</taxon>
        <taxon>Bacillati</taxon>
        <taxon>Actinomycetota</taxon>
        <taxon>Actinomycetes</taxon>
        <taxon>Mycobacteriales</taxon>
        <taxon>Nocardiaceae</taxon>
        <taxon>Rhodococcus</taxon>
    </lineage>
</organism>
<evidence type="ECO:0000313" key="2">
    <source>
        <dbReference type="Proteomes" id="UP000183263"/>
    </source>
</evidence>
<evidence type="ECO:0000313" key="1">
    <source>
        <dbReference type="EMBL" id="SDH99468.1"/>
    </source>
</evidence>
<dbReference type="Proteomes" id="UP000183263">
    <property type="component" value="Unassembled WGS sequence"/>
</dbReference>
<dbReference type="EMBL" id="FNDN01000004">
    <property type="protein sequence ID" value="SDH99468.1"/>
    <property type="molecule type" value="Genomic_DNA"/>
</dbReference>
<reference evidence="1 2" key="1">
    <citation type="submission" date="2016-10" db="EMBL/GenBank/DDBJ databases">
        <authorList>
            <person name="de Groot N.N."/>
        </authorList>
    </citation>
    <scope>NUCLEOTIDE SEQUENCE [LARGE SCALE GENOMIC DNA]</scope>
    <source>
        <strain evidence="1 2">DSM 44892</strain>
    </source>
</reference>
<proteinExistence type="predicted"/>
<gene>
    <name evidence="1" type="ORF">SAMN05444695_104248</name>
</gene>
<dbReference type="AlphaFoldDB" id="A0A1G8GYJ8"/>